<evidence type="ECO:0000313" key="2">
    <source>
        <dbReference type="Proteomes" id="UP000009352"/>
    </source>
</evidence>
<accession>A0AB33XVL8</accession>
<protein>
    <submittedName>
        <fullName evidence="1">Uncharacterized protein</fullName>
    </submittedName>
</protein>
<organism evidence="1 2">
    <name type="scientific">Lacticaseibacillus rhamnosus LRHMDP3</name>
    <dbReference type="NCBI Taxonomy" id="1203259"/>
    <lineage>
        <taxon>Bacteria</taxon>
        <taxon>Bacillati</taxon>
        <taxon>Bacillota</taxon>
        <taxon>Bacilli</taxon>
        <taxon>Lactobacillales</taxon>
        <taxon>Lactobacillaceae</taxon>
        <taxon>Lacticaseibacillus</taxon>
    </lineage>
</organism>
<sequence length="43" mass="4790">MCSLFVKYTDVTMTLSTAQLFDHVGLDLPNGQSIQKNPLSVIY</sequence>
<dbReference type="AlphaFoldDB" id="A0AB33XVL8"/>
<dbReference type="EMBL" id="AMQX01000005">
    <property type="protein sequence ID" value="EKS51447.1"/>
    <property type="molecule type" value="Genomic_DNA"/>
</dbReference>
<gene>
    <name evidence="1" type="ORF">LRHMDP3_1172</name>
</gene>
<reference evidence="1 2" key="1">
    <citation type="journal article" date="2013" name="Genome Announc.">
        <title>Draft Genome Sequence of Staphylococcus simulans UMC-CNS-990, Isolated from a Case of Chronic Bovine Mastitis.</title>
        <authorList>
            <person name="Calcutt M.J."/>
            <person name="Foecking M.F."/>
            <person name="Hsieh H.Y."/>
            <person name="Perry J."/>
            <person name="Stewart G.C."/>
            <person name="Middleton J.R."/>
        </authorList>
    </citation>
    <scope>NUCLEOTIDE SEQUENCE [LARGE SCALE GENOMIC DNA]</scope>
    <source>
        <strain evidence="1 2">LRHMDP3</strain>
    </source>
</reference>
<evidence type="ECO:0000313" key="1">
    <source>
        <dbReference type="EMBL" id="EKS51447.1"/>
    </source>
</evidence>
<name>A0AB33XVL8_LACRH</name>
<dbReference type="Proteomes" id="UP000009352">
    <property type="component" value="Unassembled WGS sequence"/>
</dbReference>
<proteinExistence type="predicted"/>
<comment type="caution">
    <text evidence="1">The sequence shown here is derived from an EMBL/GenBank/DDBJ whole genome shotgun (WGS) entry which is preliminary data.</text>
</comment>